<feature type="region of interest" description="Disordered" evidence="1">
    <location>
        <begin position="539"/>
        <end position="580"/>
    </location>
</feature>
<protein>
    <submittedName>
        <fullName evidence="3">Mobilization protein</fullName>
    </submittedName>
</protein>
<feature type="compositionally biased region" description="Basic and acidic residues" evidence="1">
    <location>
        <begin position="181"/>
        <end position="198"/>
    </location>
</feature>
<feature type="domain" description="MobA/VirD2-like nuclease" evidence="2">
    <location>
        <begin position="54"/>
        <end position="165"/>
    </location>
</feature>
<dbReference type="EMBL" id="BDQI01000028">
    <property type="protein sequence ID" value="GAX56726.1"/>
    <property type="molecule type" value="Genomic_DNA"/>
</dbReference>
<evidence type="ECO:0000259" key="2">
    <source>
        <dbReference type="Pfam" id="PF03432"/>
    </source>
</evidence>
<organism evidence="3 4">
    <name type="scientific">Streptomyces olivochromogenes</name>
    <dbReference type="NCBI Taxonomy" id="1963"/>
    <lineage>
        <taxon>Bacteria</taxon>
        <taxon>Bacillati</taxon>
        <taxon>Actinomycetota</taxon>
        <taxon>Actinomycetes</taxon>
        <taxon>Kitasatosporales</taxon>
        <taxon>Streptomycetaceae</taxon>
        <taxon>Streptomyces</taxon>
    </lineage>
</organism>
<dbReference type="RefSeq" id="WP_096240397.1">
    <property type="nucleotide sequence ID" value="NZ_BDQI01000028.1"/>
</dbReference>
<evidence type="ECO:0000313" key="3">
    <source>
        <dbReference type="EMBL" id="GAX56726.1"/>
    </source>
</evidence>
<sequence>MIPSVNPSGSDTRGLLYYLYETGKYEDHTDPHLVASFDGMAPDPGRDPNATLKDLQQLLDQPVMALAKHARPAKHVWHTSVRADPGDRILSDEEWADIARRIVAATGIDPGGGQSGCRWAAVRHADDHIHIVATLVTEDGHRPDDFRSGARAQAEARLIEKELGLHQVAPGDGTAAQRPTSAERHKAERQGRERTAREELREAVRRAVTGARSDEEFFDRLAAAGLLIRKRAAPSGDLLGYKVALPDDLNKNGEPVFYPGARLAPDLSLPRIRERWSADAQDGPPSQQEQAIRTGPGSPAAARRGTASAVWQAVLVIEHGEDAVAAGHIAAAGEVLDALAKTSAAHTRRELRDAATAFERASRSHVRAVRGHDRALRQAARDLVHGGPALGRGEDGATTAMAIDMLFFLITAAAHWHARKGHAQQAEAATRAAEHLRTAYQAASAQPLGVLYQRGRRLSRPMLQRQTALLRETLPELAEQILAEPGWYALAATIAEAEAAGCDPAVLLSDVAERRELDTADSVSDVLVWRMRRTADLPADASHLPETNTAGRRSTPRRSTSRPSAPDRRRNGEQASPKTR</sequence>
<evidence type="ECO:0000313" key="4">
    <source>
        <dbReference type="Proteomes" id="UP000217446"/>
    </source>
</evidence>
<feature type="region of interest" description="Disordered" evidence="1">
    <location>
        <begin position="165"/>
        <end position="198"/>
    </location>
</feature>
<name>A0A250VRK6_STROL</name>
<proteinExistence type="predicted"/>
<dbReference type="Pfam" id="PF03432">
    <property type="entry name" value="Relaxase"/>
    <property type="match status" value="1"/>
</dbReference>
<dbReference type="Proteomes" id="UP000217446">
    <property type="component" value="Unassembled WGS sequence"/>
</dbReference>
<comment type="caution">
    <text evidence="3">The sequence shown here is derived from an EMBL/GenBank/DDBJ whole genome shotgun (WGS) entry which is preliminary data.</text>
</comment>
<dbReference type="InterPro" id="IPR005094">
    <property type="entry name" value="Endonuclease_MobA/VirD2"/>
</dbReference>
<gene>
    <name evidence="3" type="ORF">SO3561_08294</name>
</gene>
<dbReference type="AlphaFoldDB" id="A0A250VRK6"/>
<dbReference type="STRING" id="1963.AQJ27_43865"/>
<keyword evidence="4" id="KW-1185">Reference proteome</keyword>
<evidence type="ECO:0000256" key="1">
    <source>
        <dbReference type="SAM" id="MobiDB-lite"/>
    </source>
</evidence>
<feature type="region of interest" description="Disordered" evidence="1">
    <location>
        <begin position="277"/>
        <end position="303"/>
    </location>
</feature>
<accession>A0A250VRK6</accession>
<reference evidence="4" key="1">
    <citation type="submission" date="2017-05" db="EMBL/GenBank/DDBJ databases">
        <title>Streptomyces olivochromogenes NBRC 3561 whole genome shotgun sequence.</title>
        <authorList>
            <person name="Dohra H."/>
            <person name="Kodani S."/>
        </authorList>
    </citation>
    <scope>NUCLEOTIDE SEQUENCE [LARGE SCALE GENOMIC DNA]</scope>
    <source>
        <strain evidence="4">NBRC 3561</strain>
    </source>
</reference>